<comment type="caution">
    <text evidence="2">The sequence shown here is derived from an EMBL/GenBank/DDBJ whole genome shotgun (WGS) entry which is preliminary data.</text>
</comment>
<feature type="coiled-coil region" evidence="1">
    <location>
        <begin position="220"/>
        <end position="247"/>
    </location>
</feature>
<name>A0ABQ1JBZ3_9FLAO</name>
<keyword evidence="3" id="KW-1185">Reference proteome</keyword>
<evidence type="ECO:0000256" key="1">
    <source>
        <dbReference type="SAM" id="Coils"/>
    </source>
</evidence>
<gene>
    <name evidence="2" type="ORF">GCM10007424_00790</name>
</gene>
<accession>A0ABQ1JBZ3</accession>
<protein>
    <submittedName>
        <fullName evidence="2">Uncharacterized protein</fullName>
    </submittedName>
</protein>
<proteinExistence type="predicted"/>
<evidence type="ECO:0000313" key="3">
    <source>
        <dbReference type="Proteomes" id="UP000615760"/>
    </source>
</evidence>
<reference evidence="3" key="1">
    <citation type="journal article" date="2019" name="Int. J. Syst. Evol. Microbiol.">
        <title>The Global Catalogue of Microorganisms (GCM) 10K type strain sequencing project: providing services to taxonomists for standard genome sequencing and annotation.</title>
        <authorList>
            <consortium name="The Broad Institute Genomics Platform"/>
            <consortium name="The Broad Institute Genome Sequencing Center for Infectious Disease"/>
            <person name="Wu L."/>
            <person name="Ma J."/>
        </authorList>
    </citation>
    <scope>NUCLEOTIDE SEQUENCE [LARGE SCALE GENOMIC DNA]</scope>
    <source>
        <strain evidence="3">CGMCC 1.15461</strain>
    </source>
</reference>
<keyword evidence="1" id="KW-0175">Coiled coil</keyword>
<organism evidence="2 3">
    <name type="scientific">Flavobacterium suaedae</name>
    <dbReference type="NCBI Taxonomy" id="1767027"/>
    <lineage>
        <taxon>Bacteria</taxon>
        <taxon>Pseudomonadati</taxon>
        <taxon>Bacteroidota</taxon>
        <taxon>Flavobacteriia</taxon>
        <taxon>Flavobacteriales</taxon>
        <taxon>Flavobacteriaceae</taxon>
        <taxon>Flavobacterium</taxon>
    </lineage>
</organism>
<dbReference type="Proteomes" id="UP000615760">
    <property type="component" value="Unassembled WGS sequence"/>
</dbReference>
<evidence type="ECO:0000313" key="2">
    <source>
        <dbReference type="EMBL" id="GGB64731.1"/>
    </source>
</evidence>
<sequence>MDLVKTNLKNEQVSFFNNTVNKEDYLLEQKRKSIFYTLLDVNGNEVKTDLNIVHQFDNGLLLTYTPFSKMYKSSDGYRYAVNYNVYSVYNYTTDESLVINIIQSDNLLETKFKSAPQVTVLKDFMSGKIYKFNDFIFSEIVDSTYVIVGTHLSFSVKAPKVEASFDALQNKKIWGIADLSLCKAYTGETDVEDAMLSGCIFKEVEYTLYNLVTFPGTNLLEEKEIKAKKEKAEKRNLEREKVVINVKPSFWKRPKWQTVLNNFLTF</sequence>
<dbReference type="RefSeq" id="WP_188619243.1">
    <property type="nucleotide sequence ID" value="NZ_BMJE01000001.1"/>
</dbReference>
<dbReference type="EMBL" id="BMJE01000001">
    <property type="protein sequence ID" value="GGB64731.1"/>
    <property type="molecule type" value="Genomic_DNA"/>
</dbReference>